<name>A0AAV9V5H1_9PEZI</name>
<dbReference type="Proteomes" id="UP001373714">
    <property type="component" value="Unassembled WGS sequence"/>
</dbReference>
<organism evidence="1 2">
    <name type="scientific">Orbilia blumenaviensis</name>
    <dbReference type="NCBI Taxonomy" id="1796055"/>
    <lineage>
        <taxon>Eukaryota</taxon>
        <taxon>Fungi</taxon>
        <taxon>Dikarya</taxon>
        <taxon>Ascomycota</taxon>
        <taxon>Pezizomycotina</taxon>
        <taxon>Orbiliomycetes</taxon>
        <taxon>Orbiliales</taxon>
        <taxon>Orbiliaceae</taxon>
        <taxon>Orbilia</taxon>
    </lineage>
</organism>
<gene>
    <name evidence="1" type="ORF">TWF730_008417</name>
</gene>
<evidence type="ECO:0008006" key="3">
    <source>
        <dbReference type="Google" id="ProtNLM"/>
    </source>
</evidence>
<dbReference type="AlphaFoldDB" id="A0AAV9V5H1"/>
<sequence length="368" mass="42913">MTSINQLPVELRIEILTHLRSTQDLAAATDSCYGLYALKQLKYWGTVQNLVFDNDTSDHLTGDLLGLWNVRRVKLHLKTSAGSKDCVKRACDASHEEPRLSELSELRRTIRSFTVKFLRHHLKGKPEEKPTDAEIARVDDAFCTLWLWAEVASDLINFNPSAPELSPIFRYISNHHEDKPLHASTVLVAYKFLQSQLAYIVKPCVNKMSSERMENLSCFCFCLTRCLGLDGLEDFFNILPEKQVDRTRTYLDRHFQKSNHYPFCRVDLLGHFFSMIDELCTPPYHSLGLRPLWKQHDGTYRIFAHPWNQCGLILDAIFWDDERLLKWGYQRPMRLLANQYGNFQEPLTITMDSWYLNNNYPISLNFKE</sequence>
<keyword evidence="2" id="KW-1185">Reference proteome</keyword>
<accession>A0AAV9V5H1</accession>
<evidence type="ECO:0000313" key="1">
    <source>
        <dbReference type="EMBL" id="KAK6353997.1"/>
    </source>
</evidence>
<comment type="caution">
    <text evidence="1">The sequence shown here is derived from an EMBL/GenBank/DDBJ whole genome shotgun (WGS) entry which is preliminary data.</text>
</comment>
<dbReference type="EMBL" id="JAVHNS010000005">
    <property type="protein sequence ID" value="KAK6353997.1"/>
    <property type="molecule type" value="Genomic_DNA"/>
</dbReference>
<reference evidence="1 2" key="1">
    <citation type="submission" date="2019-10" db="EMBL/GenBank/DDBJ databases">
        <authorList>
            <person name="Palmer J.M."/>
        </authorList>
    </citation>
    <scope>NUCLEOTIDE SEQUENCE [LARGE SCALE GENOMIC DNA]</scope>
    <source>
        <strain evidence="1 2">TWF730</strain>
    </source>
</reference>
<evidence type="ECO:0000313" key="2">
    <source>
        <dbReference type="Proteomes" id="UP001373714"/>
    </source>
</evidence>
<protein>
    <recommendedName>
        <fullName evidence="3">F-box domain-containing protein</fullName>
    </recommendedName>
</protein>
<proteinExistence type="predicted"/>